<dbReference type="Proteomes" id="UP000012073">
    <property type="component" value="Unassembled WGS sequence"/>
</dbReference>
<name>R7QEW6_CHOCR</name>
<accession>R7QEW6</accession>
<dbReference type="EMBL" id="HG001772">
    <property type="protein sequence ID" value="CDF36328.1"/>
    <property type="molecule type" value="Genomic_DNA"/>
</dbReference>
<dbReference type="Gramene" id="CDF36328">
    <property type="protein sequence ID" value="CDF36328"/>
    <property type="gene ID" value="CHC_T00004767001"/>
</dbReference>
<protein>
    <submittedName>
        <fullName evidence="2">Uncharacterized protein</fullName>
    </submittedName>
</protein>
<gene>
    <name evidence="2" type="ORF">CHC_T00004767001</name>
</gene>
<organism evidence="2 3">
    <name type="scientific">Chondrus crispus</name>
    <name type="common">Carrageen Irish moss</name>
    <name type="synonym">Polymorpha crispa</name>
    <dbReference type="NCBI Taxonomy" id="2769"/>
    <lineage>
        <taxon>Eukaryota</taxon>
        <taxon>Rhodophyta</taxon>
        <taxon>Florideophyceae</taxon>
        <taxon>Rhodymeniophycidae</taxon>
        <taxon>Gigartinales</taxon>
        <taxon>Gigartinaceae</taxon>
        <taxon>Chondrus</taxon>
    </lineage>
</organism>
<reference evidence="3" key="1">
    <citation type="journal article" date="2013" name="Proc. Natl. Acad. Sci. U.S.A.">
        <title>Genome structure and metabolic features in the red seaweed Chondrus crispus shed light on evolution of the Archaeplastida.</title>
        <authorList>
            <person name="Collen J."/>
            <person name="Porcel B."/>
            <person name="Carre W."/>
            <person name="Ball S.G."/>
            <person name="Chaparro C."/>
            <person name="Tonon T."/>
            <person name="Barbeyron T."/>
            <person name="Michel G."/>
            <person name="Noel B."/>
            <person name="Valentin K."/>
            <person name="Elias M."/>
            <person name="Artiguenave F."/>
            <person name="Arun A."/>
            <person name="Aury J.M."/>
            <person name="Barbosa-Neto J.F."/>
            <person name="Bothwell J.H."/>
            <person name="Bouget F.Y."/>
            <person name="Brillet L."/>
            <person name="Cabello-Hurtado F."/>
            <person name="Capella-Gutierrez S."/>
            <person name="Charrier B."/>
            <person name="Cladiere L."/>
            <person name="Cock J.M."/>
            <person name="Coelho S.M."/>
            <person name="Colleoni C."/>
            <person name="Czjzek M."/>
            <person name="Da Silva C."/>
            <person name="Delage L."/>
            <person name="Denoeud F."/>
            <person name="Deschamps P."/>
            <person name="Dittami S.M."/>
            <person name="Gabaldon T."/>
            <person name="Gachon C.M."/>
            <person name="Groisillier A."/>
            <person name="Herve C."/>
            <person name="Jabbari K."/>
            <person name="Katinka M."/>
            <person name="Kloareg B."/>
            <person name="Kowalczyk N."/>
            <person name="Labadie K."/>
            <person name="Leblanc C."/>
            <person name="Lopez P.J."/>
            <person name="McLachlan D.H."/>
            <person name="Meslet-Cladiere L."/>
            <person name="Moustafa A."/>
            <person name="Nehr Z."/>
            <person name="Nyvall Collen P."/>
            <person name="Panaud O."/>
            <person name="Partensky F."/>
            <person name="Poulain J."/>
            <person name="Rensing S.A."/>
            <person name="Rousvoal S."/>
            <person name="Samson G."/>
            <person name="Symeonidi A."/>
            <person name="Weissenbach J."/>
            <person name="Zambounis A."/>
            <person name="Wincker P."/>
            <person name="Boyen C."/>
        </authorList>
    </citation>
    <scope>NUCLEOTIDE SEQUENCE [LARGE SCALE GENOMIC DNA]</scope>
    <source>
        <strain evidence="3">cv. Stackhouse</strain>
    </source>
</reference>
<evidence type="ECO:0000313" key="3">
    <source>
        <dbReference type="Proteomes" id="UP000012073"/>
    </source>
</evidence>
<evidence type="ECO:0000313" key="2">
    <source>
        <dbReference type="EMBL" id="CDF36328.1"/>
    </source>
</evidence>
<dbReference type="KEGG" id="ccp:CHC_T00004767001"/>
<evidence type="ECO:0000256" key="1">
    <source>
        <dbReference type="SAM" id="MobiDB-lite"/>
    </source>
</evidence>
<dbReference type="RefSeq" id="XP_005716147.1">
    <property type="nucleotide sequence ID" value="XM_005716090.1"/>
</dbReference>
<dbReference type="GeneID" id="17323872"/>
<dbReference type="AlphaFoldDB" id="R7QEW6"/>
<proteinExistence type="predicted"/>
<feature type="region of interest" description="Disordered" evidence="1">
    <location>
        <begin position="1"/>
        <end position="21"/>
    </location>
</feature>
<keyword evidence="3" id="KW-1185">Reference proteome</keyword>
<sequence length="62" mass="7091">MIKKSESPYHCNNSAKSASSKSKFPLLFGSIFYVPPYNRNKMHLSPTVSIQYHVSPPDTERF</sequence>